<dbReference type="EMBL" id="CH476641">
    <property type="protein sequence ID" value="EDN97727.1"/>
    <property type="molecule type" value="Genomic_DNA"/>
</dbReference>
<dbReference type="KEGG" id="ssl:SS1G_12581"/>
<keyword evidence="2" id="KW-1185">Reference proteome</keyword>
<dbReference type="AlphaFoldDB" id="A7F4Q6"/>
<protein>
    <submittedName>
        <fullName evidence="1">Uncharacterized protein</fullName>
    </submittedName>
</protein>
<gene>
    <name evidence="1" type="ORF">SS1G_12581</name>
</gene>
<organism evidence="1 2">
    <name type="scientific">Sclerotinia sclerotiorum (strain ATCC 18683 / 1980 / Ss-1)</name>
    <name type="common">White mold</name>
    <name type="synonym">Whetzelinia sclerotiorum</name>
    <dbReference type="NCBI Taxonomy" id="665079"/>
    <lineage>
        <taxon>Eukaryota</taxon>
        <taxon>Fungi</taxon>
        <taxon>Dikarya</taxon>
        <taxon>Ascomycota</taxon>
        <taxon>Pezizomycotina</taxon>
        <taxon>Leotiomycetes</taxon>
        <taxon>Helotiales</taxon>
        <taxon>Sclerotiniaceae</taxon>
        <taxon>Sclerotinia</taxon>
    </lineage>
</organism>
<accession>A7F4Q6</accession>
<sequence length="70" mass="8505">MPNMKNTERFVRAWPTWMKSEQRNPFTSSRFTAIPHIHSYIRQKAHYLWIETKEEKAQIVEREMIVKLAS</sequence>
<dbReference type="RefSeq" id="XP_001586594.1">
    <property type="nucleotide sequence ID" value="XM_001586544.1"/>
</dbReference>
<name>A7F4Q6_SCLS1</name>
<reference evidence="2" key="1">
    <citation type="journal article" date="2011" name="PLoS Genet.">
        <title>Genomic analysis of the necrotrophic fungal pathogens Sclerotinia sclerotiorum and Botrytis cinerea.</title>
        <authorList>
            <person name="Amselem J."/>
            <person name="Cuomo C.A."/>
            <person name="van Kan J.A."/>
            <person name="Viaud M."/>
            <person name="Benito E.P."/>
            <person name="Couloux A."/>
            <person name="Coutinho P.M."/>
            <person name="de Vries R.P."/>
            <person name="Dyer P.S."/>
            <person name="Fillinger S."/>
            <person name="Fournier E."/>
            <person name="Gout L."/>
            <person name="Hahn M."/>
            <person name="Kohn L."/>
            <person name="Lapalu N."/>
            <person name="Plummer K.M."/>
            <person name="Pradier J.M."/>
            <person name="Quevillon E."/>
            <person name="Sharon A."/>
            <person name="Simon A."/>
            <person name="ten Have A."/>
            <person name="Tudzynski B."/>
            <person name="Tudzynski P."/>
            <person name="Wincker P."/>
            <person name="Andrew M."/>
            <person name="Anthouard V."/>
            <person name="Beever R.E."/>
            <person name="Beffa R."/>
            <person name="Benoit I."/>
            <person name="Bouzid O."/>
            <person name="Brault B."/>
            <person name="Chen Z."/>
            <person name="Choquer M."/>
            <person name="Collemare J."/>
            <person name="Cotton P."/>
            <person name="Danchin E.G."/>
            <person name="Da Silva C."/>
            <person name="Gautier A."/>
            <person name="Giraud C."/>
            <person name="Giraud T."/>
            <person name="Gonzalez C."/>
            <person name="Grossetete S."/>
            <person name="Guldener U."/>
            <person name="Henrissat B."/>
            <person name="Howlett B.J."/>
            <person name="Kodira C."/>
            <person name="Kretschmer M."/>
            <person name="Lappartient A."/>
            <person name="Leroch M."/>
            <person name="Levis C."/>
            <person name="Mauceli E."/>
            <person name="Neuveglise C."/>
            <person name="Oeser B."/>
            <person name="Pearson M."/>
            <person name="Poulain J."/>
            <person name="Poussereau N."/>
            <person name="Quesneville H."/>
            <person name="Rascle C."/>
            <person name="Schumacher J."/>
            <person name="Segurens B."/>
            <person name="Sexton A."/>
            <person name="Silva E."/>
            <person name="Sirven C."/>
            <person name="Soanes D.M."/>
            <person name="Talbot N.J."/>
            <person name="Templeton M."/>
            <person name="Yandava C."/>
            <person name="Yarden O."/>
            <person name="Zeng Q."/>
            <person name="Rollins J.A."/>
            <person name="Lebrun M.H."/>
            <person name="Dickman M."/>
        </authorList>
    </citation>
    <scope>NUCLEOTIDE SEQUENCE [LARGE SCALE GENOMIC DNA]</scope>
    <source>
        <strain evidence="2">ATCC 18683 / 1980 / Ss-1</strain>
    </source>
</reference>
<evidence type="ECO:0000313" key="2">
    <source>
        <dbReference type="Proteomes" id="UP000001312"/>
    </source>
</evidence>
<proteinExistence type="predicted"/>
<dbReference type="Proteomes" id="UP000001312">
    <property type="component" value="Unassembled WGS sequence"/>
</dbReference>
<dbReference type="HOGENOM" id="CLU_2759351_0_0_1"/>
<dbReference type="GeneID" id="5482481"/>
<evidence type="ECO:0000313" key="1">
    <source>
        <dbReference type="EMBL" id="EDN97727.1"/>
    </source>
</evidence>
<dbReference type="InParanoid" id="A7F4Q6"/>